<dbReference type="PROSITE" id="PS51257">
    <property type="entry name" value="PROKAR_LIPOPROTEIN"/>
    <property type="match status" value="1"/>
</dbReference>
<name>A0A363NPY0_9SPHI</name>
<dbReference type="OrthoDB" id="1426814at2"/>
<gene>
    <name evidence="2" type="ORF">DCO56_18195</name>
</gene>
<proteinExistence type="predicted"/>
<accession>A0A363NPY0</accession>
<dbReference type="RefSeq" id="WP_108635190.1">
    <property type="nucleotide sequence ID" value="NZ_QCXX01000005.1"/>
</dbReference>
<dbReference type="Proteomes" id="UP000250831">
    <property type="component" value="Unassembled WGS sequence"/>
</dbReference>
<sequence length="157" mass="18130">MKTLHVKHKPHSLWLTMCFFILLFTGCSKDNDFIDENDAKKTAESIVGKWNLEKLVNQEIPGTTDTYTGKNGEWAEFKKDGTGSQRWDEGDGSFDLEPFTWKVRADKLIFKENGDDDEEAFTIIKLTTQELVFKGEGTYKNGDGKDIKWIETYYLKK</sequence>
<dbReference type="AlphaFoldDB" id="A0A363NPY0"/>
<evidence type="ECO:0000313" key="3">
    <source>
        <dbReference type="Proteomes" id="UP000250831"/>
    </source>
</evidence>
<evidence type="ECO:0000313" key="2">
    <source>
        <dbReference type="EMBL" id="PUV22855.1"/>
    </source>
</evidence>
<dbReference type="InterPro" id="IPR024311">
    <property type="entry name" value="Lipocalin-like"/>
</dbReference>
<evidence type="ECO:0000259" key="1">
    <source>
        <dbReference type="Pfam" id="PF13648"/>
    </source>
</evidence>
<comment type="caution">
    <text evidence="2">The sequence shown here is derived from an EMBL/GenBank/DDBJ whole genome shotgun (WGS) entry which is preliminary data.</text>
</comment>
<dbReference type="EMBL" id="QCXX01000005">
    <property type="protein sequence ID" value="PUV22855.1"/>
    <property type="molecule type" value="Genomic_DNA"/>
</dbReference>
<organism evidence="2 3">
    <name type="scientific">Sphingobacterium athyrii</name>
    <dbReference type="NCBI Taxonomy" id="2152717"/>
    <lineage>
        <taxon>Bacteria</taxon>
        <taxon>Pseudomonadati</taxon>
        <taxon>Bacteroidota</taxon>
        <taxon>Sphingobacteriia</taxon>
        <taxon>Sphingobacteriales</taxon>
        <taxon>Sphingobacteriaceae</taxon>
        <taxon>Sphingobacterium</taxon>
    </lineage>
</organism>
<dbReference type="Pfam" id="PF13648">
    <property type="entry name" value="Lipocalin_4"/>
    <property type="match status" value="1"/>
</dbReference>
<reference evidence="2 3" key="1">
    <citation type="submission" date="2018-04" db="EMBL/GenBank/DDBJ databases">
        <title>Sphingobacterium sp. M46 Genome.</title>
        <authorList>
            <person name="Cheng J."/>
            <person name="Li Y."/>
        </authorList>
    </citation>
    <scope>NUCLEOTIDE SEQUENCE [LARGE SCALE GENOMIC DNA]</scope>
    <source>
        <strain evidence="2 3">M46</strain>
    </source>
</reference>
<protein>
    <recommendedName>
        <fullName evidence="1">Lipocalin-like domain-containing protein</fullName>
    </recommendedName>
</protein>
<feature type="domain" description="Lipocalin-like" evidence="1">
    <location>
        <begin position="46"/>
        <end position="133"/>
    </location>
</feature>
<keyword evidence="3" id="KW-1185">Reference proteome</keyword>